<dbReference type="RefSeq" id="WP_188819651.1">
    <property type="nucleotide sequence ID" value="NZ_BMLK01000008.1"/>
</dbReference>
<keyword evidence="9 11" id="KW-0472">Membrane</keyword>
<evidence type="ECO:0000256" key="1">
    <source>
        <dbReference type="ARBA" id="ARBA00004571"/>
    </source>
</evidence>
<dbReference type="InterPro" id="IPR037066">
    <property type="entry name" value="Plug_dom_sf"/>
</dbReference>
<dbReference type="EMBL" id="BMLK01000008">
    <property type="protein sequence ID" value="GGN49996.1"/>
    <property type="molecule type" value="Genomic_DNA"/>
</dbReference>
<organism evidence="16 17">
    <name type="scientific">Novosphingobium indicum</name>
    <dbReference type="NCBI Taxonomy" id="462949"/>
    <lineage>
        <taxon>Bacteria</taxon>
        <taxon>Pseudomonadati</taxon>
        <taxon>Pseudomonadota</taxon>
        <taxon>Alphaproteobacteria</taxon>
        <taxon>Sphingomonadales</taxon>
        <taxon>Sphingomonadaceae</taxon>
        <taxon>Novosphingobium</taxon>
    </lineage>
</organism>
<evidence type="ECO:0000256" key="12">
    <source>
        <dbReference type="RuleBase" id="RU003357"/>
    </source>
</evidence>
<dbReference type="PROSITE" id="PS52016">
    <property type="entry name" value="TONB_DEPENDENT_REC_3"/>
    <property type="match status" value="1"/>
</dbReference>
<gene>
    <name evidence="16" type="ORF">GCM10011349_21210</name>
</gene>
<dbReference type="Gene3D" id="2.170.130.10">
    <property type="entry name" value="TonB-dependent receptor, plug domain"/>
    <property type="match status" value="1"/>
</dbReference>
<evidence type="ECO:0000313" key="16">
    <source>
        <dbReference type="EMBL" id="GGN49996.1"/>
    </source>
</evidence>
<dbReference type="PANTHER" id="PTHR32552">
    <property type="entry name" value="FERRICHROME IRON RECEPTOR-RELATED"/>
    <property type="match status" value="1"/>
</dbReference>
<reference evidence="17" key="1">
    <citation type="journal article" date="2019" name="Int. J. Syst. Evol. Microbiol.">
        <title>The Global Catalogue of Microorganisms (GCM) 10K type strain sequencing project: providing services to taxonomists for standard genome sequencing and annotation.</title>
        <authorList>
            <consortium name="The Broad Institute Genomics Platform"/>
            <consortium name="The Broad Institute Genome Sequencing Center for Infectious Disease"/>
            <person name="Wu L."/>
            <person name="Ma J."/>
        </authorList>
    </citation>
    <scope>NUCLEOTIDE SEQUENCE [LARGE SCALE GENOMIC DNA]</scope>
    <source>
        <strain evidence="17">CGMCC 1.6784</strain>
    </source>
</reference>
<evidence type="ECO:0000256" key="5">
    <source>
        <dbReference type="ARBA" id="ARBA00022692"/>
    </source>
</evidence>
<keyword evidence="5 11" id="KW-0812">Transmembrane</keyword>
<keyword evidence="2 11" id="KW-0813">Transport</keyword>
<keyword evidence="13" id="KW-0732">Signal</keyword>
<accession>A0ABQ2JMN5</accession>
<dbReference type="InterPro" id="IPR036942">
    <property type="entry name" value="Beta-barrel_TonB_sf"/>
</dbReference>
<evidence type="ECO:0000256" key="8">
    <source>
        <dbReference type="ARBA" id="ARBA00023077"/>
    </source>
</evidence>
<dbReference type="PANTHER" id="PTHR32552:SF81">
    <property type="entry name" value="TONB-DEPENDENT OUTER MEMBRANE RECEPTOR"/>
    <property type="match status" value="1"/>
</dbReference>
<comment type="subcellular location">
    <subcellularLocation>
        <location evidence="1 11">Cell outer membrane</location>
        <topology evidence="1 11">Multi-pass membrane protein</topology>
    </subcellularLocation>
</comment>
<evidence type="ECO:0000256" key="4">
    <source>
        <dbReference type="ARBA" id="ARBA00022496"/>
    </source>
</evidence>
<keyword evidence="4" id="KW-0410">Iron transport</keyword>
<evidence type="ECO:0000256" key="9">
    <source>
        <dbReference type="ARBA" id="ARBA00023136"/>
    </source>
</evidence>
<dbReference type="SUPFAM" id="SSF56935">
    <property type="entry name" value="Porins"/>
    <property type="match status" value="1"/>
</dbReference>
<protein>
    <submittedName>
        <fullName evidence="16">TonB-dependent receptor</fullName>
    </submittedName>
</protein>
<dbReference type="Pfam" id="PF07715">
    <property type="entry name" value="Plug"/>
    <property type="match status" value="1"/>
</dbReference>
<evidence type="ECO:0000256" key="10">
    <source>
        <dbReference type="ARBA" id="ARBA00023237"/>
    </source>
</evidence>
<evidence type="ECO:0000256" key="2">
    <source>
        <dbReference type="ARBA" id="ARBA00022448"/>
    </source>
</evidence>
<evidence type="ECO:0000256" key="7">
    <source>
        <dbReference type="ARBA" id="ARBA00023065"/>
    </source>
</evidence>
<keyword evidence="7" id="KW-0406">Ion transport</keyword>
<evidence type="ECO:0000256" key="3">
    <source>
        <dbReference type="ARBA" id="ARBA00022452"/>
    </source>
</evidence>
<feature type="signal peptide" evidence="13">
    <location>
        <begin position="1"/>
        <end position="26"/>
    </location>
</feature>
<dbReference type="InterPro" id="IPR012910">
    <property type="entry name" value="Plug_dom"/>
</dbReference>
<dbReference type="InterPro" id="IPR039426">
    <property type="entry name" value="TonB-dep_rcpt-like"/>
</dbReference>
<keyword evidence="6" id="KW-0408">Iron</keyword>
<keyword evidence="17" id="KW-1185">Reference proteome</keyword>
<sequence length="857" mass="93451">MKGFTGRFAILAATGMGVVLSAPAMAQDSGSEAIESGAIIVTARRTEERLQDVPISISVYSQEDISKRNIVNSADLATYTPSLSVNSKFGPEKASFSIRGFVQDLGTVPSVGVYFADTVAPRGGGATTSGEGAGVGSLFDLQNVQVLKGPQGTLFGRNTTGGAVLLVPNKPTDYLEGYVEGSIGNFDMRRVQAVLNVPLSDTFKVRLGVDRMKRDGYINNLTDIGPSNFNDTDYIAARLSILAELTPNLENYTVANFSQSDTNGTVPKVMAYNPNSGFGGFAARQIAGEASVGGGWWDVSNTDPYARNKFTTWQIINTTTWQASDNLTIKNIVSYGQFKEIARQTLEGEYYYIPDGTSPYGTIDPFINLIHLGNFPGFKSTDQETITEELQFQGRSSDGRLTWQAGGYFEQSNPLGYAVQFTPFLLNCVDPYQYQCFGISPTSSSISAPWQKRWYKSRAVYAQGTYDLTDNLAITAGARYTWDSQSYEYDGTGIFFETPFVPSWYCNNPLLNGLIVDGVNTGQKKPIAPMDFKECYAKDTAKSDKPTWTIDLEYKPTNDILLFAKWTRGYRAGGVNPTYVPFNLWGPEKVDTYELGTKTSFYSGALKGYFNLTGFYNDFRDQQIQATLVAKEGAPLLGGTAIINAGKSRIWGLEADASVSIGGIFKIDAGYTYLNTKLQELAGIPDDELVPWEPGASSWARVVPTAVVGGPLSLSPKHRLTVTGTLNIPVPDSVGKISVGATYVYTAKQYASRADDQAWANYQNPPEGTTPEDWIGFADVMPPRNPGLMPATNLLNLNANWDSIFGSPIDAAFFMTNVTNEKFPVNVVNGFNSFGLESQLVNPPRMYGMRLKVRFGG</sequence>
<keyword evidence="16" id="KW-0675">Receptor</keyword>
<comment type="caution">
    <text evidence="16">The sequence shown here is derived from an EMBL/GenBank/DDBJ whole genome shotgun (WGS) entry which is preliminary data.</text>
</comment>
<evidence type="ECO:0000259" key="14">
    <source>
        <dbReference type="Pfam" id="PF00593"/>
    </source>
</evidence>
<evidence type="ECO:0000256" key="13">
    <source>
        <dbReference type="SAM" id="SignalP"/>
    </source>
</evidence>
<dbReference type="Pfam" id="PF00593">
    <property type="entry name" value="TonB_dep_Rec_b-barrel"/>
    <property type="match status" value="1"/>
</dbReference>
<dbReference type="Proteomes" id="UP000605099">
    <property type="component" value="Unassembled WGS sequence"/>
</dbReference>
<keyword evidence="3 11" id="KW-1134">Transmembrane beta strand</keyword>
<feature type="domain" description="TonB-dependent receptor-like beta-barrel" evidence="14">
    <location>
        <begin position="259"/>
        <end position="801"/>
    </location>
</feature>
<feature type="domain" description="TonB-dependent receptor plug" evidence="15">
    <location>
        <begin position="50"/>
        <end position="163"/>
    </location>
</feature>
<evidence type="ECO:0000256" key="11">
    <source>
        <dbReference type="PROSITE-ProRule" id="PRU01360"/>
    </source>
</evidence>
<keyword evidence="8 12" id="KW-0798">TonB box</keyword>
<evidence type="ECO:0000259" key="15">
    <source>
        <dbReference type="Pfam" id="PF07715"/>
    </source>
</evidence>
<evidence type="ECO:0000313" key="17">
    <source>
        <dbReference type="Proteomes" id="UP000605099"/>
    </source>
</evidence>
<keyword evidence="10 11" id="KW-0998">Cell outer membrane</keyword>
<name>A0ABQ2JMN5_9SPHN</name>
<proteinExistence type="inferred from homology"/>
<comment type="similarity">
    <text evidence="11 12">Belongs to the TonB-dependent receptor family.</text>
</comment>
<evidence type="ECO:0000256" key="6">
    <source>
        <dbReference type="ARBA" id="ARBA00023004"/>
    </source>
</evidence>
<dbReference type="Gene3D" id="2.40.170.20">
    <property type="entry name" value="TonB-dependent receptor, beta-barrel domain"/>
    <property type="match status" value="1"/>
</dbReference>
<dbReference type="InterPro" id="IPR000531">
    <property type="entry name" value="Beta-barrel_TonB"/>
</dbReference>
<feature type="chain" id="PRO_5045435469" evidence="13">
    <location>
        <begin position="27"/>
        <end position="857"/>
    </location>
</feature>